<dbReference type="EC" id="2.7.7.65" evidence="1"/>
<evidence type="ECO:0000256" key="2">
    <source>
        <dbReference type="ARBA" id="ARBA00034247"/>
    </source>
</evidence>
<dbReference type="Proteomes" id="UP000249082">
    <property type="component" value="Unassembled WGS sequence"/>
</dbReference>
<dbReference type="InterPro" id="IPR043128">
    <property type="entry name" value="Rev_trsase/Diguanyl_cyclase"/>
</dbReference>
<evidence type="ECO:0000256" key="1">
    <source>
        <dbReference type="ARBA" id="ARBA00012528"/>
    </source>
</evidence>
<dbReference type="PANTHER" id="PTHR45138:SF9">
    <property type="entry name" value="DIGUANYLATE CYCLASE DGCM-RELATED"/>
    <property type="match status" value="1"/>
</dbReference>
<keyword evidence="3" id="KW-0472">Membrane</keyword>
<dbReference type="EMBL" id="QFPX01000002">
    <property type="protein sequence ID" value="PZQ57186.1"/>
    <property type="molecule type" value="Genomic_DNA"/>
</dbReference>
<dbReference type="PROSITE" id="PS50887">
    <property type="entry name" value="GGDEF"/>
    <property type="match status" value="1"/>
</dbReference>
<sequence length="284" mass="31398">MRFYQATAFLFPRRYEWRLLLVCFAAVHVPLLACIAYQGVTGQWEPVTLLVLLAATLLGTLLGLAAIRALLSPIAAATQMLRAVQAGERVGMVPIGNEDLVGRLLHGVAVAANESAARIERLIEVSERDELTGLRNRRGFLDSARRQLGDGRNAVFAMVDIDRFKAINDRFGHATGDALLREVALRLEHGVRRSDVVARWGGEEFAILFPDTLLEEARVVMERLRASIALDPTLRGDEWPVTFSCGLAPVRNYTHLENATRNADSALYAAKNGGRNRVQISRDE</sequence>
<protein>
    <recommendedName>
        <fullName evidence="1">diguanylate cyclase</fullName>
        <ecNumber evidence="1">2.7.7.65</ecNumber>
    </recommendedName>
</protein>
<comment type="catalytic activity">
    <reaction evidence="2">
        <text>2 GTP = 3',3'-c-di-GMP + 2 diphosphate</text>
        <dbReference type="Rhea" id="RHEA:24898"/>
        <dbReference type="ChEBI" id="CHEBI:33019"/>
        <dbReference type="ChEBI" id="CHEBI:37565"/>
        <dbReference type="ChEBI" id="CHEBI:58805"/>
        <dbReference type="EC" id="2.7.7.65"/>
    </reaction>
</comment>
<feature type="domain" description="GGDEF" evidence="4">
    <location>
        <begin position="152"/>
        <end position="283"/>
    </location>
</feature>
<comment type="caution">
    <text evidence="5">The sequence shown here is derived from an EMBL/GenBank/DDBJ whole genome shotgun (WGS) entry which is preliminary data.</text>
</comment>
<organism evidence="5 6">
    <name type="scientific">Novosphingobium pentaromativorans</name>
    <dbReference type="NCBI Taxonomy" id="205844"/>
    <lineage>
        <taxon>Bacteria</taxon>
        <taxon>Pseudomonadati</taxon>
        <taxon>Pseudomonadota</taxon>
        <taxon>Alphaproteobacteria</taxon>
        <taxon>Sphingomonadales</taxon>
        <taxon>Sphingomonadaceae</taxon>
        <taxon>Novosphingobium</taxon>
    </lineage>
</organism>
<reference evidence="5 6" key="1">
    <citation type="submission" date="2017-08" db="EMBL/GenBank/DDBJ databases">
        <title>Infants hospitalized years apart are colonized by the same room-sourced microbial strains.</title>
        <authorList>
            <person name="Brooks B."/>
            <person name="Olm M.R."/>
            <person name="Firek B.A."/>
            <person name="Baker R."/>
            <person name="Thomas B.C."/>
            <person name="Morowitz M.J."/>
            <person name="Banfield J.F."/>
        </authorList>
    </citation>
    <scope>NUCLEOTIDE SEQUENCE [LARGE SCALE GENOMIC DNA]</scope>
    <source>
        <strain evidence="5">S2_005_002_R2_33</strain>
    </source>
</reference>
<evidence type="ECO:0000313" key="6">
    <source>
        <dbReference type="Proteomes" id="UP000249082"/>
    </source>
</evidence>
<dbReference type="Gene3D" id="3.30.70.270">
    <property type="match status" value="1"/>
</dbReference>
<dbReference type="Pfam" id="PF00990">
    <property type="entry name" value="GGDEF"/>
    <property type="match status" value="1"/>
</dbReference>
<keyword evidence="3" id="KW-1133">Transmembrane helix</keyword>
<gene>
    <name evidence="5" type="ORF">DI555_03525</name>
</gene>
<name>A0A2W5NUM3_9SPHN</name>
<dbReference type="AlphaFoldDB" id="A0A2W5NUM3"/>
<feature type="transmembrane region" description="Helical" evidence="3">
    <location>
        <begin position="20"/>
        <end position="40"/>
    </location>
</feature>
<dbReference type="CDD" id="cd01949">
    <property type="entry name" value="GGDEF"/>
    <property type="match status" value="1"/>
</dbReference>
<accession>A0A2W5NUM3</accession>
<proteinExistence type="predicted"/>
<dbReference type="NCBIfam" id="TIGR00254">
    <property type="entry name" value="GGDEF"/>
    <property type="match status" value="1"/>
</dbReference>
<keyword evidence="3" id="KW-0812">Transmembrane</keyword>
<dbReference type="SMART" id="SM00267">
    <property type="entry name" value="GGDEF"/>
    <property type="match status" value="1"/>
</dbReference>
<feature type="transmembrane region" description="Helical" evidence="3">
    <location>
        <begin position="46"/>
        <end position="71"/>
    </location>
</feature>
<evidence type="ECO:0000313" key="5">
    <source>
        <dbReference type="EMBL" id="PZQ57186.1"/>
    </source>
</evidence>
<dbReference type="InterPro" id="IPR050469">
    <property type="entry name" value="Diguanylate_Cyclase"/>
</dbReference>
<dbReference type="InterPro" id="IPR029787">
    <property type="entry name" value="Nucleotide_cyclase"/>
</dbReference>
<dbReference type="PANTHER" id="PTHR45138">
    <property type="entry name" value="REGULATORY COMPONENTS OF SENSORY TRANSDUCTION SYSTEM"/>
    <property type="match status" value="1"/>
</dbReference>
<dbReference type="InterPro" id="IPR000160">
    <property type="entry name" value="GGDEF_dom"/>
</dbReference>
<evidence type="ECO:0000259" key="4">
    <source>
        <dbReference type="PROSITE" id="PS50887"/>
    </source>
</evidence>
<dbReference type="GO" id="GO:0052621">
    <property type="term" value="F:diguanylate cyclase activity"/>
    <property type="evidence" value="ECO:0007669"/>
    <property type="project" value="UniProtKB-EC"/>
</dbReference>
<evidence type="ECO:0000256" key="3">
    <source>
        <dbReference type="SAM" id="Phobius"/>
    </source>
</evidence>
<dbReference type="FunFam" id="3.30.70.270:FF:000001">
    <property type="entry name" value="Diguanylate cyclase domain protein"/>
    <property type="match status" value="1"/>
</dbReference>
<dbReference type="SUPFAM" id="SSF55073">
    <property type="entry name" value="Nucleotide cyclase"/>
    <property type="match status" value="1"/>
</dbReference>